<feature type="chain" id="PRO_5046946089" evidence="1">
    <location>
        <begin position="19"/>
        <end position="255"/>
    </location>
</feature>
<keyword evidence="3" id="KW-1185">Reference proteome</keyword>
<evidence type="ECO:0000256" key="1">
    <source>
        <dbReference type="SAM" id="SignalP"/>
    </source>
</evidence>
<evidence type="ECO:0000313" key="3">
    <source>
        <dbReference type="Proteomes" id="UP001491349"/>
    </source>
</evidence>
<keyword evidence="1" id="KW-0732">Signal</keyword>
<feature type="signal peptide" evidence="1">
    <location>
        <begin position="1"/>
        <end position="18"/>
    </location>
</feature>
<gene>
    <name evidence="2" type="ORF">WMW71_08435</name>
</gene>
<dbReference type="EMBL" id="JBBPCB010000004">
    <property type="protein sequence ID" value="MEK8180368.1"/>
    <property type="molecule type" value="Genomic_DNA"/>
</dbReference>
<dbReference type="RefSeq" id="WP_187661044.1">
    <property type="nucleotide sequence ID" value="NZ_JACTAB010000008.1"/>
</dbReference>
<protein>
    <submittedName>
        <fullName evidence="2">Uncharacterized protein</fullName>
    </submittedName>
</protein>
<proteinExistence type="predicted"/>
<comment type="caution">
    <text evidence="2">The sequence shown here is derived from an EMBL/GenBank/DDBJ whole genome shotgun (WGS) entry which is preliminary data.</text>
</comment>
<dbReference type="Proteomes" id="UP001491349">
    <property type="component" value="Unassembled WGS sequence"/>
</dbReference>
<sequence length="255" mass="28824">MKKIVLSLIFLLSLTSFSQSINDYQYVIVPKKFDFFKTEDKYGLNTSVKLLLQKYGFKAYFNDEDFAHGNVGNRCDFLTADLVNESGLMVTKLRVLLKDCKGNVVYQTEVGSSREKLYSSAYNLALRDAAKSFETLNYHYNGSQPSLKNLGKIEETAEVKLASEVKIASETAIPATEPTQVLVSGPLYAQPIANGFQLVNTLPKVVYKIYNTSVKNYYIAIKGEQNGVFFAKDNGWFFEYYQNDKLVSESVEVKF</sequence>
<evidence type="ECO:0000313" key="2">
    <source>
        <dbReference type="EMBL" id="MEK8180368.1"/>
    </source>
</evidence>
<organism evidence="2 3">
    <name type="scientific">Flavobacterium buctense</name>
    <dbReference type="NCBI Taxonomy" id="1648146"/>
    <lineage>
        <taxon>Bacteria</taxon>
        <taxon>Pseudomonadati</taxon>
        <taxon>Bacteroidota</taxon>
        <taxon>Flavobacteriia</taxon>
        <taxon>Flavobacteriales</taxon>
        <taxon>Flavobacteriaceae</taxon>
        <taxon>Flavobacterium</taxon>
    </lineage>
</organism>
<name>A0ABU9E135_9FLAO</name>
<reference evidence="2 3" key="1">
    <citation type="submission" date="2024-04" db="EMBL/GenBank/DDBJ databases">
        <title>draft genome sequnece of Flavobacterium buctense JCM 30750.</title>
        <authorList>
            <person name="Kim D.-U."/>
        </authorList>
    </citation>
    <scope>NUCLEOTIDE SEQUENCE [LARGE SCALE GENOMIC DNA]</scope>
    <source>
        <strain evidence="2 3">JCM 30750</strain>
    </source>
</reference>
<accession>A0ABU9E135</accession>